<keyword evidence="3" id="KW-1185">Reference proteome</keyword>
<feature type="region of interest" description="Disordered" evidence="1">
    <location>
        <begin position="332"/>
        <end position="355"/>
    </location>
</feature>
<sequence>MGSGRSSRSWVNACSFGSGCKSAKRSKDKFCASHSECAWHKCNTKLLDVEGGDFQYSGIGHGFWLCPDHSCKAKDKDKQCYEERDKNSQYCKEHSKEFQCKFPKCDADRDDSERYCKKHHCDAADCHRRTFCLVDGDMTGRDKKKCYRHQPCAASRECKNYSLWDSGKIPTRLCANHSKCQFLHGCNGFAQGDSRFCTEHECDQPGCLQPRDVHNGLAMRWCHMHLCSAPGCPDFANGHGHAQPQKCFRHTCQRGDCSEIVRDGNSSSHFCQTHGCADPACPSESVIPGGYCLTHACSIPNCRAPRARGSPFFPSLCRIHGDERLAEEQERYYTHTASPSRPTPRPGSRASSYDSWYIPRRPADQEHHQSVYRDPFQAAEARHRYGGMNREYTAIPRMNMDEAGYGTYRHQY</sequence>
<feature type="compositionally biased region" description="Low complexity" evidence="1">
    <location>
        <begin position="336"/>
        <end position="352"/>
    </location>
</feature>
<dbReference type="OrthoDB" id="5207085at2759"/>
<gene>
    <name evidence="2" type="ORF">FGADI_12172</name>
</gene>
<dbReference type="AlphaFoldDB" id="A0A8H4SSV5"/>
<proteinExistence type="predicted"/>
<reference evidence="2" key="2">
    <citation type="submission" date="2020-05" db="EMBL/GenBank/DDBJ databases">
        <authorList>
            <person name="Kim H.-S."/>
            <person name="Proctor R.H."/>
            <person name="Brown D.W."/>
        </authorList>
    </citation>
    <scope>NUCLEOTIDE SEQUENCE</scope>
    <source>
        <strain evidence="2">NRRL 45417</strain>
    </source>
</reference>
<evidence type="ECO:0000313" key="3">
    <source>
        <dbReference type="Proteomes" id="UP000604273"/>
    </source>
</evidence>
<dbReference type="Proteomes" id="UP000604273">
    <property type="component" value="Unassembled WGS sequence"/>
</dbReference>
<dbReference type="PROSITE" id="PS51257">
    <property type="entry name" value="PROKAR_LIPOPROTEIN"/>
    <property type="match status" value="1"/>
</dbReference>
<protein>
    <submittedName>
        <fullName evidence="2">Uncharacterized protein</fullName>
    </submittedName>
</protein>
<organism evidence="2 3">
    <name type="scientific">Fusarium gaditjirri</name>
    <dbReference type="NCBI Taxonomy" id="282569"/>
    <lineage>
        <taxon>Eukaryota</taxon>
        <taxon>Fungi</taxon>
        <taxon>Dikarya</taxon>
        <taxon>Ascomycota</taxon>
        <taxon>Pezizomycotina</taxon>
        <taxon>Sordariomycetes</taxon>
        <taxon>Hypocreomycetidae</taxon>
        <taxon>Hypocreales</taxon>
        <taxon>Nectriaceae</taxon>
        <taxon>Fusarium</taxon>
        <taxon>Fusarium nisikadoi species complex</taxon>
    </lineage>
</organism>
<evidence type="ECO:0000256" key="1">
    <source>
        <dbReference type="SAM" id="MobiDB-lite"/>
    </source>
</evidence>
<evidence type="ECO:0000313" key="2">
    <source>
        <dbReference type="EMBL" id="KAF4945163.1"/>
    </source>
</evidence>
<dbReference type="EMBL" id="JABFAI010000381">
    <property type="protein sequence ID" value="KAF4945163.1"/>
    <property type="molecule type" value="Genomic_DNA"/>
</dbReference>
<comment type="caution">
    <text evidence="2">The sequence shown here is derived from an EMBL/GenBank/DDBJ whole genome shotgun (WGS) entry which is preliminary data.</text>
</comment>
<reference evidence="2" key="1">
    <citation type="journal article" date="2020" name="BMC Genomics">
        <title>Correction to: Identification and distribution of gene clusters required for synthesis of sphingolipid metabolism inhibitors in diverse species of the filamentous fungus Fusarium.</title>
        <authorList>
            <person name="Kim H.S."/>
            <person name="Lohmar J.M."/>
            <person name="Busman M."/>
            <person name="Brown D.W."/>
            <person name="Naumann T.A."/>
            <person name="Divon H.H."/>
            <person name="Lysoe E."/>
            <person name="Uhlig S."/>
            <person name="Proctor R.H."/>
        </authorList>
    </citation>
    <scope>NUCLEOTIDE SEQUENCE</scope>
    <source>
        <strain evidence="2">NRRL 45417</strain>
    </source>
</reference>
<accession>A0A8H4SSV5</accession>
<name>A0A8H4SSV5_9HYPO</name>